<feature type="domain" description="M23ase beta-sheet core" evidence="2">
    <location>
        <begin position="249"/>
        <end position="342"/>
    </location>
</feature>
<dbReference type="GeneID" id="64221140"/>
<dbReference type="CDD" id="cd12797">
    <property type="entry name" value="M23_peptidase"/>
    <property type="match status" value="1"/>
</dbReference>
<dbReference type="Proteomes" id="UP000239833">
    <property type="component" value="Plasmid unnamed3"/>
</dbReference>
<dbReference type="RefSeq" id="WP_077997748.1">
    <property type="nucleotide sequence ID" value="NZ_CP019658.1"/>
</dbReference>
<dbReference type="InterPro" id="IPR047194">
    <property type="entry name" value="CwlT-like_lysozyme"/>
</dbReference>
<evidence type="ECO:0000259" key="2">
    <source>
        <dbReference type="Pfam" id="PF01551"/>
    </source>
</evidence>
<keyword evidence="1" id="KW-1133">Transmembrane helix</keyword>
<evidence type="ECO:0000256" key="1">
    <source>
        <dbReference type="SAM" id="Phobius"/>
    </source>
</evidence>
<accession>A0A2L1UKB6</accession>
<organism evidence="4 5">
    <name type="scientific">Paenibacillus larvae subsp. larvae</name>
    <dbReference type="NCBI Taxonomy" id="147375"/>
    <lineage>
        <taxon>Bacteria</taxon>
        <taxon>Bacillati</taxon>
        <taxon>Bacillota</taxon>
        <taxon>Bacilli</taxon>
        <taxon>Bacillales</taxon>
        <taxon>Paenibacillaceae</taxon>
        <taxon>Paenibacillus</taxon>
    </lineage>
</organism>
<keyword evidence="1" id="KW-0812">Transmembrane</keyword>
<dbReference type="GO" id="GO:0004222">
    <property type="term" value="F:metalloendopeptidase activity"/>
    <property type="evidence" value="ECO:0007669"/>
    <property type="project" value="TreeGrafter"/>
</dbReference>
<dbReference type="InterPro" id="IPR011055">
    <property type="entry name" value="Dup_hybrid_motif"/>
</dbReference>
<geneLocation type="plasmid" evidence="4">
    <name>unnamed3</name>
</geneLocation>
<dbReference type="PANTHER" id="PTHR21666">
    <property type="entry name" value="PEPTIDASE-RELATED"/>
    <property type="match status" value="1"/>
</dbReference>
<dbReference type="Gene3D" id="1.10.530.10">
    <property type="match status" value="1"/>
</dbReference>
<protein>
    <submittedName>
        <fullName evidence="4">Cell wall endopeptidase, family M23/M37</fullName>
    </submittedName>
</protein>
<dbReference type="PANTHER" id="PTHR21666:SF270">
    <property type="entry name" value="MUREIN HYDROLASE ACTIVATOR ENVC"/>
    <property type="match status" value="1"/>
</dbReference>
<evidence type="ECO:0000259" key="3">
    <source>
        <dbReference type="Pfam" id="PF13702"/>
    </source>
</evidence>
<dbReference type="CDD" id="cd16891">
    <property type="entry name" value="CwlT-like"/>
    <property type="match status" value="1"/>
</dbReference>
<evidence type="ECO:0000313" key="4">
    <source>
        <dbReference type="EMBL" id="AVF28986.1"/>
    </source>
</evidence>
<sequence>MLKRAIQTKANMAMLSFLAPVILTGAVILIFIVLFISIFGSQSQEQSNLAGGTVNVSEEVLRYRPLVEQYAKQEGIPEYVGILLAIMMQESGGQGNDPMQSSESLCGRIGCITSPEKSIEQGVRHFAAQLKRSNGDLKLAIQSYNFGGGFINFVQERGGTYTKQLAIQFSQEQYKKVASTGNYTCLRPEAVPLQACFGDINYVDAVLAYYNFDNGGVTGGGQWASPISAGLRITSDYGIRVWPNGSRENHKGVDFAGINGVTPILAVADGRVVYSSFHTNSNGRPGYGNLVIVQHAKDLYSHYAHMSSRSVVVGQPVKQGQQLGVLGATGNVTGPHLHLEAKTGLWDGHTDPKTLLGM</sequence>
<name>A0A2L1UKB6_9BACL</name>
<reference evidence="5" key="1">
    <citation type="submission" date="2017-02" db="EMBL/GenBank/DDBJ databases">
        <title>Delineation of Paenibacillus larvae strains originating from foulbrood outbreaks.</title>
        <authorList>
            <person name="Beims H."/>
            <person name="Bunk B."/>
            <person name="Sproeer C."/>
            <person name="Mohr K.I."/>
            <person name="Pradella S."/>
            <person name="Guenther G."/>
            <person name="Rohde M."/>
            <person name="von der Ohe W."/>
            <person name="Steinert M."/>
        </authorList>
    </citation>
    <scope>NUCLEOTIDE SEQUENCE [LARGE SCALE GENOMIC DNA]</scope>
    <source>
        <strain evidence="5">Eric_III</strain>
        <plasmid evidence="5">Plasmid unnamed3</plasmid>
    </source>
</reference>
<feature type="transmembrane region" description="Helical" evidence="1">
    <location>
        <begin position="12"/>
        <end position="39"/>
    </location>
</feature>
<dbReference type="EMBL" id="CP019658">
    <property type="protein sequence ID" value="AVF28986.1"/>
    <property type="molecule type" value="Genomic_DNA"/>
</dbReference>
<dbReference type="Pfam" id="PF01551">
    <property type="entry name" value="Peptidase_M23"/>
    <property type="match status" value="1"/>
</dbReference>
<feature type="domain" description="CwlT-like lysozyme" evidence="3">
    <location>
        <begin position="57"/>
        <end position="209"/>
    </location>
</feature>
<dbReference type="InterPro" id="IPR050570">
    <property type="entry name" value="Cell_wall_metabolism_enzyme"/>
</dbReference>
<keyword evidence="4" id="KW-0614">Plasmid</keyword>
<dbReference type="AlphaFoldDB" id="A0A2L1UKB6"/>
<evidence type="ECO:0000313" key="5">
    <source>
        <dbReference type="Proteomes" id="UP000239833"/>
    </source>
</evidence>
<proteinExistence type="predicted"/>
<dbReference type="Pfam" id="PF13702">
    <property type="entry name" value="Lysozyme_like"/>
    <property type="match status" value="1"/>
</dbReference>
<gene>
    <name evidence="4" type="ORF">ERICIII_04985</name>
</gene>
<dbReference type="InterPro" id="IPR016047">
    <property type="entry name" value="M23ase_b-sheet_dom"/>
</dbReference>
<keyword evidence="1" id="KW-0472">Membrane</keyword>
<dbReference type="Gene3D" id="2.70.70.10">
    <property type="entry name" value="Glucose Permease (Domain IIA)"/>
    <property type="match status" value="1"/>
</dbReference>
<dbReference type="SUPFAM" id="SSF51261">
    <property type="entry name" value="Duplicated hybrid motif"/>
    <property type="match status" value="1"/>
</dbReference>